<dbReference type="SUPFAM" id="SSF46785">
    <property type="entry name" value="Winged helix' DNA-binding domain"/>
    <property type="match status" value="1"/>
</dbReference>
<dbReference type="OrthoDB" id="122135at2"/>
<dbReference type="PANTHER" id="PTHR33164">
    <property type="entry name" value="TRANSCRIPTIONAL REGULATOR, MARR FAMILY"/>
    <property type="match status" value="1"/>
</dbReference>
<dbReference type="PANTHER" id="PTHR33164:SF43">
    <property type="entry name" value="HTH-TYPE TRANSCRIPTIONAL REPRESSOR YETL"/>
    <property type="match status" value="1"/>
</dbReference>
<dbReference type="SMART" id="SM00347">
    <property type="entry name" value="HTH_MARR"/>
    <property type="match status" value="1"/>
</dbReference>
<dbReference type="Gene3D" id="1.10.10.10">
    <property type="entry name" value="Winged helix-like DNA-binding domain superfamily/Winged helix DNA-binding domain"/>
    <property type="match status" value="1"/>
</dbReference>
<dbReference type="InterPro" id="IPR039422">
    <property type="entry name" value="MarR/SlyA-like"/>
</dbReference>
<comment type="caution">
    <text evidence="2">The sequence shown here is derived from an EMBL/GenBank/DDBJ whole genome shotgun (WGS) entry which is preliminary data.</text>
</comment>
<dbReference type="InterPro" id="IPR011991">
    <property type="entry name" value="ArsR-like_HTH"/>
</dbReference>
<proteinExistence type="predicted"/>
<dbReference type="CDD" id="cd00090">
    <property type="entry name" value="HTH_ARSR"/>
    <property type="match status" value="1"/>
</dbReference>
<reference evidence="2 3" key="1">
    <citation type="submission" date="2018-11" db="EMBL/GenBank/DDBJ databases">
        <title>Draft genome sequence of Gordonia sp. RS15-1S isolated from rice stems.</title>
        <authorList>
            <person name="Muangham S."/>
        </authorList>
    </citation>
    <scope>NUCLEOTIDE SEQUENCE [LARGE SCALE GENOMIC DNA]</scope>
    <source>
        <strain evidence="2 3">RS15-1S</strain>
    </source>
</reference>
<keyword evidence="3" id="KW-1185">Reference proteome</keyword>
<dbReference type="InterPro" id="IPR036388">
    <property type="entry name" value="WH-like_DNA-bd_sf"/>
</dbReference>
<protein>
    <submittedName>
        <fullName evidence="2">MarR family transcriptional regulator</fullName>
    </submittedName>
</protein>
<feature type="domain" description="HTH marR-type" evidence="1">
    <location>
        <begin position="1"/>
        <end position="142"/>
    </location>
</feature>
<dbReference type="GO" id="GO:0003700">
    <property type="term" value="F:DNA-binding transcription factor activity"/>
    <property type="evidence" value="ECO:0007669"/>
    <property type="project" value="InterPro"/>
</dbReference>
<dbReference type="PROSITE" id="PS50995">
    <property type="entry name" value="HTH_MARR_2"/>
    <property type="match status" value="1"/>
</dbReference>
<dbReference type="PRINTS" id="PR00598">
    <property type="entry name" value="HTHMARR"/>
</dbReference>
<accession>A0A3N4GF99</accession>
<dbReference type="EMBL" id="RKMH01000008">
    <property type="protein sequence ID" value="RPA60057.1"/>
    <property type="molecule type" value="Genomic_DNA"/>
</dbReference>
<dbReference type="InterPro" id="IPR000835">
    <property type="entry name" value="HTH_MarR-typ"/>
</dbReference>
<gene>
    <name evidence="2" type="ORF">EF294_12570</name>
</gene>
<dbReference type="RefSeq" id="WP_123930241.1">
    <property type="nucleotide sequence ID" value="NZ_JBPSDP010000007.1"/>
</dbReference>
<sequence length="167" mass="18434">MPTSIDSACRALHEFLDRLICLSKAAAVDDLATTDLTFSQIRVLFVAGEAQAPMSVHEIADAIGLSLAATGRTVDRLMRLGFVDRREDPADRRVKRVSLTAEGRHLVDGQLSVREEIISDFVAGLPTEHRDALTDALRPIVDADTDYFELTHPTDHTHPTHDQKVHS</sequence>
<dbReference type="GO" id="GO:0006950">
    <property type="term" value="P:response to stress"/>
    <property type="evidence" value="ECO:0007669"/>
    <property type="project" value="TreeGrafter"/>
</dbReference>
<name>A0A3N4GF99_9ACTN</name>
<evidence type="ECO:0000259" key="1">
    <source>
        <dbReference type="PROSITE" id="PS50995"/>
    </source>
</evidence>
<evidence type="ECO:0000313" key="2">
    <source>
        <dbReference type="EMBL" id="RPA60057.1"/>
    </source>
</evidence>
<dbReference type="Proteomes" id="UP000267536">
    <property type="component" value="Unassembled WGS sequence"/>
</dbReference>
<evidence type="ECO:0000313" key="3">
    <source>
        <dbReference type="Proteomes" id="UP000267536"/>
    </source>
</evidence>
<dbReference type="Pfam" id="PF12802">
    <property type="entry name" value="MarR_2"/>
    <property type="match status" value="1"/>
</dbReference>
<dbReference type="InterPro" id="IPR036390">
    <property type="entry name" value="WH_DNA-bd_sf"/>
</dbReference>
<organism evidence="2 3">
    <name type="scientific">Gordonia oryzae</name>
    <dbReference type="NCBI Taxonomy" id="2487349"/>
    <lineage>
        <taxon>Bacteria</taxon>
        <taxon>Bacillati</taxon>
        <taxon>Actinomycetota</taxon>
        <taxon>Actinomycetes</taxon>
        <taxon>Mycobacteriales</taxon>
        <taxon>Gordoniaceae</taxon>
        <taxon>Gordonia</taxon>
    </lineage>
</organism>
<dbReference type="AlphaFoldDB" id="A0A3N4GF99"/>